<proteinExistence type="predicted"/>
<dbReference type="EMBL" id="WJJP01000159">
    <property type="protein sequence ID" value="MBD3323926.1"/>
    <property type="molecule type" value="Genomic_DNA"/>
</dbReference>
<feature type="transmembrane region" description="Helical" evidence="1">
    <location>
        <begin position="6"/>
        <end position="27"/>
    </location>
</feature>
<evidence type="ECO:0000313" key="2">
    <source>
        <dbReference type="EMBL" id="MBD3323926.1"/>
    </source>
</evidence>
<keyword evidence="1" id="KW-0472">Membrane</keyword>
<comment type="caution">
    <text evidence="2">The sequence shown here is derived from an EMBL/GenBank/DDBJ whole genome shotgun (WGS) entry which is preliminary data.</text>
</comment>
<reference evidence="2" key="1">
    <citation type="submission" date="2019-11" db="EMBL/GenBank/DDBJ databases">
        <title>Microbial mats filling the niche in hypersaline microbial mats.</title>
        <authorList>
            <person name="Wong H.L."/>
            <person name="Macleod F.I."/>
            <person name="White R.A. III"/>
            <person name="Burns B.P."/>
        </authorList>
    </citation>
    <scope>NUCLEOTIDE SEQUENCE</scope>
    <source>
        <strain evidence="2">Rbin_158</strain>
    </source>
</reference>
<organism evidence="2 3">
    <name type="scientific">candidate division KSB3 bacterium</name>
    <dbReference type="NCBI Taxonomy" id="2044937"/>
    <lineage>
        <taxon>Bacteria</taxon>
        <taxon>candidate division KSB3</taxon>
    </lineage>
</organism>
<name>A0A9D5Q5I4_9BACT</name>
<gene>
    <name evidence="2" type="ORF">GF339_05035</name>
</gene>
<evidence type="ECO:0000313" key="3">
    <source>
        <dbReference type="Proteomes" id="UP000649604"/>
    </source>
</evidence>
<protein>
    <submittedName>
        <fullName evidence="2">Uncharacterized protein</fullName>
    </submittedName>
</protein>
<keyword evidence="1" id="KW-0812">Transmembrane</keyword>
<accession>A0A9D5Q5I4</accession>
<dbReference type="AlphaFoldDB" id="A0A9D5Q5I4"/>
<keyword evidence="1" id="KW-1133">Transmembrane helix</keyword>
<dbReference type="Proteomes" id="UP000649604">
    <property type="component" value="Unassembled WGS sequence"/>
</dbReference>
<evidence type="ECO:0000256" key="1">
    <source>
        <dbReference type="SAM" id="Phobius"/>
    </source>
</evidence>
<sequence length="187" mass="20906">MSKIVGYIVGVLVGVVILLGGALWVFLAPLFQADEMLAQIHVENVVDDRCYLVSLDILPGNDESQRDTILSRQSICGDFLGLGYEFTLPQKAFLLMQKPGIVITNLVAFEKKTRNQTGNIPVGRYDIALIESMREYVATLLKKTPMVKSITYDIKALMQKPRQGAVISYKLEPFRQQVFVECTGCED</sequence>